<name>A0A4V6AQ64_COLLU</name>
<gene>
    <name evidence="1" type="ORF">D9C73_014529</name>
</gene>
<protein>
    <submittedName>
        <fullName evidence="1">Uncharacterized protein</fullName>
    </submittedName>
</protein>
<dbReference type="STRING" id="240159.A0A4V6AQ64"/>
<dbReference type="Proteomes" id="UP000298787">
    <property type="component" value="Chromosome 12"/>
</dbReference>
<reference evidence="1 2" key="1">
    <citation type="submission" date="2019-01" db="EMBL/GenBank/DDBJ databases">
        <title>Genome Assembly of Collichthys lucidus.</title>
        <authorList>
            <person name="Cai M."/>
            <person name="Xiao S."/>
        </authorList>
    </citation>
    <scope>NUCLEOTIDE SEQUENCE [LARGE SCALE GENOMIC DNA]</scope>
    <source>
        <strain evidence="1">JT15FE1705JMU</strain>
        <tissue evidence="1">Muscle</tissue>
    </source>
</reference>
<dbReference type="AlphaFoldDB" id="A0A4V6AQ64"/>
<evidence type="ECO:0000313" key="2">
    <source>
        <dbReference type="Proteomes" id="UP000298787"/>
    </source>
</evidence>
<evidence type="ECO:0000313" key="1">
    <source>
        <dbReference type="EMBL" id="TKS79242.1"/>
    </source>
</evidence>
<keyword evidence="2" id="KW-1185">Reference proteome</keyword>
<sequence length="188" mass="21281">MSQSQKLSNNNVKLKLRWKKDVSEPSYYVLGAGDSQVCLASDFSKHDVNKNKELFDGTEPVLMDQLYSQVAFLQKGNESQCEDPVVNLMSMTVLGLRLLFLKTLVFNALMTFRLWVSQCEYETIATNPSLSFYKGFEAETAAAFVCDVFVQLVSVEPPHPVETVRGEMFQQQPIRSQLQTPPQIMISQ</sequence>
<organism evidence="1 2">
    <name type="scientific">Collichthys lucidus</name>
    <name type="common">Big head croaker</name>
    <name type="synonym">Sciaena lucida</name>
    <dbReference type="NCBI Taxonomy" id="240159"/>
    <lineage>
        <taxon>Eukaryota</taxon>
        <taxon>Metazoa</taxon>
        <taxon>Chordata</taxon>
        <taxon>Craniata</taxon>
        <taxon>Vertebrata</taxon>
        <taxon>Euteleostomi</taxon>
        <taxon>Actinopterygii</taxon>
        <taxon>Neopterygii</taxon>
        <taxon>Teleostei</taxon>
        <taxon>Neoteleostei</taxon>
        <taxon>Acanthomorphata</taxon>
        <taxon>Eupercaria</taxon>
        <taxon>Sciaenidae</taxon>
        <taxon>Collichthys</taxon>
    </lineage>
</organism>
<accession>A0A4V6AQ64</accession>
<dbReference type="EMBL" id="CM014089">
    <property type="protein sequence ID" value="TKS79242.1"/>
    <property type="molecule type" value="Genomic_DNA"/>
</dbReference>
<proteinExistence type="predicted"/>